<proteinExistence type="predicted"/>
<evidence type="ECO:0000313" key="3">
    <source>
        <dbReference type="Proteomes" id="UP000266841"/>
    </source>
</evidence>
<dbReference type="AlphaFoldDB" id="K0SK09"/>
<reference evidence="2 3" key="1">
    <citation type="journal article" date="2012" name="Genome Biol.">
        <title>Genome and low-iron response of an oceanic diatom adapted to chronic iron limitation.</title>
        <authorList>
            <person name="Lommer M."/>
            <person name="Specht M."/>
            <person name="Roy A.S."/>
            <person name="Kraemer L."/>
            <person name="Andreson R."/>
            <person name="Gutowska M.A."/>
            <person name="Wolf J."/>
            <person name="Bergner S.V."/>
            <person name="Schilhabel M.B."/>
            <person name="Klostermeier U.C."/>
            <person name="Beiko R.G."/>
            <person name="Rosenstiel P."/>
            <person name="Hippler M."/>
            <person name="Laroche J."/>
        </authorList>
    </citation>
    <scope>NUCLEOTIDE SEQUENCE [LARGE SCALE GENOMIC DNA]</scope>
    <source>
        <strain evidence="2 3">CCMP1005</strain>
    </source>
</reference>
<feature type="non-terminal residue" evidence="2">
    <location>
        <position position="1"/>
    </location>
</feature>
<name>K0SK09_THAOC</name>
<protein>
    <submittedName>
        <fullName evidence="2">Uncharacterized protein</fullName>
    </submittedName>
</protein>
<feature type="compositionally biased region" description="Low complexity" evidence="1">
    <location>
        <begin position="1"/>
        <end position="13"/>
    </location>
</feature>
<feature type="compositionally biased region" description="Acidic residues" evidence="1">
    <location>
        <begin position="80"/>
        <end position="91"/>
    </location>
</feature>
<evidence type="ECO:0000313" key="2">
    <source>
        <dbReference type="EMBL" id="EJK61336.1"/>
    </source>
</evidence>
<organism evidence="2 3">
    <name type="scientific">Thalassiosira oceanica</name>
    <name type="common">Marine diatom</name>
    <dbReference type="NCBI Taxonomy" id="159749"/>
    <lineage>
        <taxon>Eukaryota</taxon>
        <taxon>Sar</taxon>
        <taxon>Stramenopiles</taxon>
        <taxon>Ochrophyta</taxon>
        <taxon>Bacillariophyta</taxon>
        <taxon>Coscinodiscophyceae</taxon>
        <taxon>Thalassiosirophycidae</taxon>
        <taxon>Thalassiosirales</taxon>
        <taxon>Thalassiosiraceae</taxon>
        <taxon>Thalassiosira</taxon>
    </lineage>
</organism>
<comment type="caution">
    <text evidence="2">The sequence shown here is derived from an EMBL/GenBank/DDBJ whole genome shotgun (WGS) entry which is preliminary data.</text>
</comment>
<gene>
    <name evidence="2" type="ORF">THAOC_18204</name>
</gene>
<dbReference type="Proteomes" id="UP000266841">
    <property type="component" value="Unassembled WGS sequence"/>
</dbReference>
<accession>K0SK09</accession>
<feature type="region of interest" description="Disordered" evidence="1">
    <location>
        <begin position="1"/>
        <end position="116"/>
    </location>
</feature>
<feature type="compositionally biased region" description="Pro residues" evidence="1">
    <location>
        <begin position="14"/>
        <end position="30"/>
    </location>
</feature>
<keyword evidence="3" id="KW-1185">Reference proteome</keyword>
<feature type="compositionally biased region" description="Basic and acidic residues" evidence="1">
    <location>
        <begin position="47"/>
        <end position="56"/>
    </location>
</feature>
<dbReference type="EMBL" id="AGNL01020133">
    <property type="protein sequence ID" value="EJK61336.1"/>
    <property type="molecule type" value="Genomic_DNA"/>
</dbReference>
<evidence type="ECO:0000256" key="1">
    <source>
        <dbReference type="SAM" id="MobiDB-lite"/>
    </source>
</evidence>
<sequence length="137" mass="13954">SRRGSRGASSPSPSSRPSPGPAPPPVPLPDEPAEARHQTPQDLQAVHPDRRLEPLADRLGGAPRPGRGGAGDAPAGPDGAGEELVEAEGDDGEARLGGALAELAPEEDPPGRLEGLPHLHDELGLAAVLHRGCLVEI</sequence>